<evidence type="ECO:0000313" key="6">
    <source>
        <dbReference type="Proteomes" id="UP000313988"/>
    </source>
</evidence>
<dbReference type="AlphaFoldDB" id="A0A5C4XXJ6"/>
<evidence type="ECO:0000256" key="2">
    <source>
        <dbReference type="ARBA" id="ARBA00022840"/>
    </source>
</evidence>
<evidence type="ECO:0000259" key="3">
    <source>
        <dbReference type="SMART" id="SM01043"/>
    </source>
</evidence>
<dbReference type="InterPro" id="IPR005158">
    <property type="entry name" value="BTAD"/>
</dbReference>
<evidence type="ECO:0000313" key="7">
    <source>
        <dbReference type="Proteomes" id="UP000629870"/>
    </source>
</evidence>
<dbReference type="OrthoDB" id="74119at2"/>
<keyword evidence="4" id="KW-0238">DNA-binding</keyword>
<gene>
    <name evidence="5" type="ORF">FHR04_17000</name>
    <name evidence="4" type="ORF">HNQ04_003466</name>
</gene>
<accession>A0A5C4XXJ6</accession>
<comment type="caution">
    <text evidence="5">The sequence shown here is derived from an EMBL/GenBank/DDBJ whole genome shotgun (WGS) entry which is preliminary data.</text>
</comment>
<dbReference type="PANTHER" id="PTHR16305">
    <property type="entry name" value="TESTICULAR SOLUBLE ADENYLYL CYCLASE"/>
    <property type="match status" value="1"/>
</dbReference>
<feature type="domain" description="Bacterial transcriptional activator" evidence="3">
    <location>
        <begin position="110"/>
        <end position="229"/>
    </location>
</feature>
<dbReference type="Gene3D" id="3.40.50.300">
    <property type="entry name" value="P-loop containing nucleotide triphosphate hydrolases"/>
    <property type="match status" value="1"/>
</dbReference>
<dbReference type="EMBL" id="JACHEW010000025">
    <property type="protein sequence ID" value="MBB6018189.1"/>
    <property type="molecule type" value="Genomic_DNA"/>
</dbReference>
<dbReference type="Gene3D" id="1.25.40.10">
    <property type="entry name" value="Tetratricopeptide repeat domain"/>
    <property type="match status" value="2"/>
</dbReference>
<dbReference type="SUPFAM" id="SSF52540">
    <property type="entry name" value="P-loop containing nucleoside triphosphate hydrolases"/>
    <property type="match status" value="1"/>
</dbReference>
<dbReference type="GO" id="GO:0005524">
    <property type="term" value="F:ATP binding"/>
    <property type="evidence" value="ECO:0007669"/>
    <property type="project" value="UniProtKB-KW"/>
</dbReference>
<evidence type="ECO:0000313" key="4">
    <source>
        <dbReference type="EMBL" id="MBB6018189.1"/>
    </source>
</evidence>
<dbReference type="InterPro" id="IPR027417">
    <property type="entry name" value="P-loop_NTPase"/>
</dbReference>
<dbReference type="InterPro" id="IPR041664">
    <property type="entry name" value="AAA_16"/>
</dbReference>
<dbReference type="Pfam" id="PF13191">
    <property type="entry name" value="AAA_16"/>
    <property type="match status" value="1"/>
</dbReference>
<dbReference type="Proteomes" id="UP000629870">
    <property type="component" value="Unassembled WGS sequence"/>
</dbReference>
<dbReference type="EMBL" id="VDMO01000024">
    <property type="protein sequence ID" value="TNM68159.1"/>
    <property type="molecule type" value="Genomic_DNA"/>
</dbReference>
<reference evidence="4 7" key="2">
    <citation type="submission" date="2020-08" db="EMBL/GenBank/DDBJ databases">
        <title>Genomic Encyclopedia of Type Strains, Phase IV (KMG-IV): sequencing the most valuable type-strain genomes for metagenomic binning, comparative biology and taxonomic classification.</title>
        <authorList>
            <person name="Goeker M."/>
        </authorList>
    </citation>
    <scope>NUCLEOTIDE SEQUENCE [LARGE SCALE GENOMIC DNA]</scope>
    <source>
        <strain evidence="4 7">DSM 12027</strain>
    </source>
</reference>
<dbReference type="InterPro" id="IPR011990">
    <property type="entry name" value="TPR-like_helical_dom_sf"/>
</dbReference>
<keyword evidence="7" id="KW-1185">Reference proteome</keyword>
<dbReference type="RefSeq" id="WP_139404434.1">
    <property type="nucleotide sequence ID" value="NZ_JACHEW010000025.1"/>
</dbReference>
<dbReference type="GO" id="GO:0003677">
    <property type="term" value="F:DNA binding"/>
    <property type="evidence" value="ECO:0007669"/>
    <property type="project" value="UniProtKB-KW"/>
</dbReference>
<dbReference type="Pfam" id="PF03704">
    <property type="entry name" value="BTAD"/>
    <property type="match status" value="1"/>
</dbReference>
<dbReference type="PANTHER" id="PTHR16305:SF28">
    <property type="entry name" value="GUANYLATE CYCLASE DOMAIN-CONTAINING PROTEIN"/>
    <property type="match status" value="1"/>
</dbReference>
<dbReference type="GO" id="GO:0005737">
    <property type="term" value="C:cytoplasm"/>
    <property type="evidence" value="ECO:0007669"/>
    <property type="project" value="TreeGrafter"/>
</dbReference>
<keyword evidence="2" id="KW-0067">ATP-binding</keyword>
<evidence type="ECO:0000256" key="1">
    <source>
        <dbReference type="ARBA" id="ARBA00022741"/>
    </source>
</evidence>
<protein>
    <submittedName>
        <fullName evidence="4">DNA-binding SARP family transcriptional activator</fullName>
    </submittedName>
</protein>
<proteinExistence type="predicted"/>
<dbReference type="Proteomes" id="UP000313988">
    <property type="component" value="Unassembled WGS sequence"/>
</dbReference>
<sequence>MAASSPAEGWQLVTLGRPALLAPDGQPQRVEARTLALLAYLALEGPTPRSVLAGRLWPAVPEATARNNLVHLLRRIGSAHHPELFQTGTEVSLSPALKTDLGWLGDEGCTDFACGPLLDGLELDGAADLEAWLLGWRERLDVLRSGRLSAQADALEAAADYAGALRPAGLALDLNPLSEAAWRRVMRLHYLCGDRPAALLAYRRLAALLDRELDVEPLAETQTLARLIERGALPPAAVPAPTTVPLSLLRPPVLIGREAIWRQMEAAWAAGQTILLLGPAGVGKTRLMQEFLAAKGTYLPLEARPGDATVPYAATIRMLRRVLAPPDTLASLPDPVRTVLAALLPELRRDGATGPLPASTDAQVMAAVLHVYGLAMQGAVAVAFENVHDTDAASRDLGFALLSDTFPLGGRGGLPRVICTAREDELDAEHHEAFRRFAARGQVAWITVPPLSAAQCRELIASLDGVDVGSREEALFGVTGGNPLFVLETVRTVLEQGDGEGGPLPLPPRVSELLRARLGRLSPPAFQAARAAAVLRGDVTVEVVSEMLRAPLLDVVAAWEELERAQVMVGERFSHELLAETLRADLPESLRRLLSRAAARVLAGGGTEDPAPSRMAELWLAGGDAAQAAPWLLRAGAAARRTGRHREAAQFYAQAAEVYTALDAGLAFDAALEHTESLAASGDPAHPQAVEALAAQAVTPLQRAAVATQRYRAEEGQAQPPRLRQIAHEGLRALASGTASPDASPPEGLKYEAPLTEALALAAFMSGDPQGTLTHLTRLAAIGQQTGDLEWQAKAQEGLGLAYTYLDPRAAIPHLERAEPLHLRQGNRMRAGTSQAKLARLLVDLNELDAAAEAIARSQRHFAALDSRPLEWLSLLVARQMLALARGDLAGAAALYGEAEAFSPGPSALISAIRLVHAATLRRQGQPEAALRLLQATRTEPVFMNSMLPLRALREAEALADLGRVAEALARLDEAQHALTQLPNDPWRLGVLRLRASLVDGPAAAELRRQAGALADKLGMA</sequence>
<name>A0A5C4XXJ6_9DEIO</name>
<keyword evidence="1" id="KW-0547">Nucleotide-binding</keyword>
<dbReference type="GO" id="GO:0004016">
    <property type="term" value="F:adenylate cyclase activity"/>
    <property type="evidence" value="ECO:0007669"/>
    <property type="project" value="TreeGrafter"/>
</dbReference>
<evidence type="ECO:0000313" key="5">
    <source>
        <dbReference type="EMBL" id="TNM68159.1"/>
    </source>
</evidence>
<dbReference type="SMART" id="SM01043">
    <property type="entry name" value="BTAD"/>
    <property type="match status" value="1"/>
</dbReference>
<dbReference type="SUPFAM" id="SSF48452">
    <property type="entry name" value="TPR-like"/>
    <property type="match status" value="2"/>
</dbReference>
<reference evidence="5 6" key="1">
    <citation type="submission" date="2019-06" db="EMBL/GenBank/DDBJ databases">
        <title>Genome sequence of Deinococcus radiopugnans ATCC 19172.</title>
        <authorList>
            <person name="Maclea K.S."/>
            <person name="Maynard C.R."/>
        </authorList>
    </citation>
    <scope>NUCLEOTIDE SEQUENCE [LARGE SCALE GENOMIC DNA]</scope>
    <source>
        <strain evidence="5 6">ATCC 19172</strain>
    </source>
</reference>
<organism evidence="5 6">
    <name type="scientific">Deinococcus radiopugnans ATCC 19172</name>
    <dbReference type="NCBI Taxonomy" id="585398"/>
    <lineage>
        <taxon>Bacteria</taxon>
        <taxon>Thermotogati</taxon>
        <taxon>Deinococcota</taxon>
        <taxon>Deinococci</taxon>
        <taxon>Deinococcales</taxon>
        <taxon>Deinococcaceae</taxon>
        <taxon>Deinococcus</taxon>
    </lineage>
</organism>